<protein>
    <submittedName>
        <fullName evidence="1">Uncharacterized protein</fullName>
    </submittedName>
</protein>
<sequence>MYFKTIFDIVRVQSVRHVVWARLGAGGSRVLAGVRAARAERCATLAAARALSVARQRPAWATLQDLYDSSHRARVFFSAVPASACDVCRAWASCERACGAAAQQVADTPAHVAPDAAHTHLIAPALVILATALLLL</sequence>
<reference evidence="1" key="1">
    <citation type="submission" date="2017-09" db="EMBL/GenBank/DDBJ databases">
        <title>Contemporary evolution of a Lepidopteran species, Heliothis virescens, in response to modern agricultural practices.</title>
        <authorList>
            <person name="Fritz M.L."/>
            <person name="Deyonke A.M."/>
            <person name="Papanicolaou A."/>
            <person name="Micinski S."/>
            <person name="Westbrook J."/>
            <person name="Gould F."/>
        </authorList>
    </citation>
    <scope>NUCLEOTIDE SEQUENCE [LARGE SCALE GENOMIC DNA]</scope>
    <source>
        <strain evidence="1">HvINT-</strain>
        <tissue evidence="1">Whole body</tissue>
    </source>
</reference>
<accession>A0A2A4JZB1</accession>
<dbReference type="STRING" id="7102.A0A2A4JZB1"/>
<organism evidence="1">
    <name type="scientific">Heliothis virescens</name>
    <name type="common">Tobacco budworm moth</name>
    <dbReference type="NCBI Taxonomy" id="7102"/>
    <lineage>
        <taxon>Eukaryota</taxon>
        <taxon>Metazoa</taxon>
        <taxon>Ecdysozoa</taxon>
        <taxon>Arthropoda</taxon>
        <taxon>Hexapoda</taxon>
        <taxon>Insecta</taxon>
        <taxon>Pterygota</taxon>
        <taxon>Neoptera</taxon>
        <taxon>Endopterygota</taxon>
        <taxon>Lepidoptera</taxon>
        <taxon>Glossata</taxon>
        <taxon>Ditrysia</taxon>
        <taxon>Noctuoidea</taxon>
        <taxon>Noctuidae</taxon>
        <taxon>Heliothinae</taxon>
        <taxon>Heliothis</taxon>
    </lineage>
</organism>
<evidence type="ECO:0000313" key="1">
    <source>
        <dbReference type="EMBL" id="PCG77355.1"/>
    </source>
</evidence>
<proteinExistence type="predicted"/>
<gene>
    <name evidence="1" type="ORF">B5V51_7514</name>
</gene>
<dbReference type="GO" id="GO:0005576">
    <property type="term" value="C:extracellular region"/>
    <property type="evidence" value="ECO:0007669"/>
    <property type="project" value="InterPro"/>
</dbReference>
<dbReference type="AlphaFoldDB" id="A0A2A4JZB1"/>
<dbReference type="Gene3D" id="2.60.40.690">
    <property type="entry name" value="Alpha-macroglobulin, receptor-binding domain"/>
    <property type="match status" value="1"/>
</dbReference>
<dbReference type="InterPro" id="IPR036595">
    <property type="entry name" value="A-macroglobulin_rcpt-bd_sf"/>
</dbReference>
<name>A0A2A4JZB1_HELVI</name>
<comment type="caution">
    <text evidence="1">The sequence shown here is derived from an EMBL/GenBank/DDBJ whole genome shotgun (WGS) entry which is preliminary data.</text>
</comment>
<dbReference type="EMBL" id="NWSH01000331">
    <property type="protein sequence ID" value="PCG77355.1"/>
    <property type="molecule type" value="Genomic_DNA"/>
</dbReference>